<dbReference type="EMBL" id="AVCJ01000001">
    <property type="protein sequence ID" value="KFL37877.1"/>
    <property type="molecule type" value="Genomic_DNA"/>
</dbReference>
<dbReference type="Pfam" id="PF14520">
    <property type="entry name" value="HHH_5"/>
    <property type="match status" value="1"/>
</dbReference>
<accession>A0A087MLX4</accession>
<evidence type="ECO:0000256" key="1">
    <source>
        <dbReference type="ARBA" id="ARBA00022490"/>
    </source>
</evidence>
<comment type="caution">
    <text evidence="3">The sequence shown here is derived from an EMBL/GenBank/DDBJ whole genome shotgun (WGS) entry which is preliminary data.</text>
</comment>
<evidence type="ECO:0000259" key="2">
    <source>
        <dbReference type="SMART" id="SM00278"/>
    </source>
</evidence>
<dbReference type="GO" id="GO:0003677">
    <property type="term" value="F:DNA binding"/>
    <property type="evidence" value="ECO:0007669"/>
    <property type="project" value="InterPro"/>
</dbReference>
<dbReference type="InterPro" id="IPR003583">
    <property type="entry name" value="Hlx-hairpin-Hlx_DNA-bd_motif"/>
</dbReference>
<dbReference type="OrthoDB" id="5918543at2"/>
<protein>
    <recommendedName>
        <fullName evidence="2">Helix-hairpin-helix DNA-binding motif class 1 domain-containing protein</fullName>
    </recommendedName>
</protein>
<organism evidence="3 4">
    <name type="scientific">Arenimonas donghaensis DSM 18148 = HO3-R19</name>
    <dbReference type="NCBI Taxonomy" id="1121014"/>
    <lineage>
        <taxon>Bacteria</taxon>
        <taxon>Pseudomonadati</taxon>
        <taxon>Pseudomonadota</taxon>
        <taxon>Gammaproteobacteria</taxon>
        <taxon>Lysobacterales</taxon>
        <taxon>Lysobacteraceae</taxon>
        <taxon>Arenimonas</taxon>
    </lineage>
</organism>
<dbReference type="RefSeq" id="WP_034220247.1">
    <property type="nucleotide sequence ID" value="NZ_AVCJ01000001.1"/>
</dbReference>
<dbReference type="InterPro" id="IPR010995">
    <property type="entry name" value="DNA_repair_Rad51/TF_NusA_a-hlx"/>
</dbReference>
<dbReference type="SUPFAM" id="SSF47794">
    <property type="entry name" value="Rad51 N-terminal domain-like"/>
    <property type="match status" value="1"/>
</dbReference>
<dbReference type="Gene3D" id="1.10.150.20">
    <property type="entry name" value="5' to 3' exonuclease, C-terminal subdomain"/>
    <property type="match status" value="1"/>
</dbReference>
<sequence length="255" mass="27820">MLYDTIEVAQDGLQKSETTMWDWIRKLLGAPAARPPAATDVARSVSFTGDEFYGANSDILDGVQFSATLQVRTPLWILEHHGEVFRGPPSQAPDYGGQAHGIWLPKTKDELGDLLQQGATHASDAGPVAPADYLPFLKAFRAIVEGPGDEMEKLRLLRQVPKESPAFKRFWSKLTAYYPDFPESFFYLRLTELEGVGPTTAKRLFEVGIKSIEDVHAATDADLLAVRGVGKALVARIRGAGPSGAARQRQEGASP</sequence>
<dbReference type="PATRIC" id="fig|1121014.3.peg.291"/>
<evidence type="ECO:0000313" key="4">
    <source>
        <dbReference type="Proteomes" id="UP000029085"/>
    </source>
</evidence>
<dbReference type="SMART" id="SM00278">
    <property type="entry name" value="HhH1"/>
    <property type="match status" value="2"/>
</dbReference>
<feature type="domain" description="Helix-hairpin-helix DNA-binding motif class 1" evidence="2">
    <location>
        <begin position="221"/>
        <end position="240"/>
    </location>
</feature>
<dbReference type="GO" id="GO:0000166">
    <property type="term" value="F:nucleotide binding"/>
    <property type="evidence" value="ECO:0007669"/>
    <property type="project" value="InterPro"/>
</dbReference>
<dbReference type="AlphaFoldDB" id="A0A087MLX4"/>
<name>A0A087MLX4_9GAMM</name>
<reference evidence="4" key="1">
    <citation type="submission" date="2013-08" db="EMBL/GenBank/DDBJ databases">
        <title>Genome sequencing of Arenimonas donghaensis.</title>
        <authorList>
            <person name="Chen F."/>
            <person name="Wang G."/>
        </authorList>
    </citation>
    <scope>NUCLEOTIDE SEQUENCE [LARGE SCALE GENOMIC DNA]</scope>
    <source>
        <strain evidence="4">HO3-R19</strain>
    </source>
</reference>
<proteinExistence type="predicted"/>
<reference evidence="3 4" key="2">
    <citation type="journal article" date="2015" name="Stand. Genomic Sci.">
        <title>High quality draft genomic sequence of Arenimonas donghaensis DSM 18148(T).</title>
        <authorList>
            <person name="Chen F."/>
            <person name="Wang H."/>
            <person name="Cao Y."/>
            <person name="Li X."/>
            <person name="Wang G."/>
        </authorList>
    </citation>
    <scope>NUCLEOTIDE SEQUENCE [LARGE SCALE GENOMIC DNA]</scope>
    <source>
        <strain evidence="3 4">HO3-R19</strain>
    </source>
</reference>
<dbReference type="Proteomes" id="UP000029085">
    <property type="component" value="Unassembled WGS sequence"/>
</dbReference>
<dbReference type="GO" id="GO:0006281">
    <property type="term" value="P:DNA repair"/>
    <property type="evidence" value="ECO:0007669"/>
    <property type="project" value="InterPro"/>
</dbReference>
<gene>
    <name evidence="3" type="ORF">N788_01530</name>
</gene>
<keyword evidence="1" id="KW-0963">Cytoplasm</keyword>
<evidence type="ECO:0000313" key="3">
    <source>
        <dbReference type="EMBL" id="KFL37877.1"/>
    </source>
</evidence>
<keyword evidence="4" id="KW-1185">Reference proteome</keyword>
<feature type="domain" description="Helix-hairpin-helix DNA-binding motif class 1" evidence="2">
    <location>
        <begin position="188"/>
        <end position="207"/>
    </location>
</feature>